<feature type="region of interest" description="Disordered" evidence="1">
    <location>
        <begin position="783"/>
        <end position="826"/>
    </location>
</feature>
<dbReference type="Proteomes" id="UP000469559">
    <property type="component" value="Unassembled WGS sequence"/>
</dbReference>
<sequence>MDQKRRICRSITRFQLLALARFEICLNAYCCRSFSKNQYLFLSQPSSWHTLRTPEPLSSHRPIILDESYASPESAAFHEEGYEGALVARVDSPRDLLSMSAYGKPANPQPHGYNTGRTYPESPYPYAAPAYEAQSLSVPASTAPGFQSTTQLTPMAYPNNSGHAHAHAHVPYDDQSGPYLNVGSTPVPEVKSFSPHSGSEDTKIYVSITSLYELMTSSTPEFFLMFGHRKCQASLAKASQQGGVCQYTVTTEVPQFSATNWGSAQVPIDMFMESGDGDMMGKVTVGKFTYLSGSTQSGSETPQDLSRKRKISSESAELKSPVKRASNQVLRPKEEFSTYGYSAADGGSSYAPYLQPSASYGNLLPQYNRSVGGYQAQQSTRHLAYGYSNSSTASPPTMKAQSPQVGSWSPAYGAVSSTMVRSPGITSSGGVTRPSLSALPSPGVSANPRLIRTSTLQQTPSPASTPHAGHPSQQFNAYALYPHKAKLEIDGDLDAMAQSWSEEEWDLKRRLVHFRRSQEGSTITTTFQPVSVDERPEDSVCISCIYWEEKQDCFVTSVDTIYLLERLVAVGGGFTVEEKNRIRRNLEGFRPVTVSKGKSDSEEFFKVIMAFPTPKPRNIEKDVKVFHWKDLASALKKIFGKYSASPASTLPPAPALLTPVSLTGYATEGSSAGLSYASDHHGAVSPRSITGSTSSTAYGGNMPTRVLSPHSQKSIVLQGGPPDLRVSLPQNPHETPGHWQGGQHHMQASQQQYQQQLGSQSGRGSWDISSVGVAYLDNGPATAAGSSAGPQSLNYSRSVHVGEQSGDNRIARSLSSQHQSHQMPRT</sequence>
<organism evidence="3 4">
    <name type="scientific">Lachnellula arida</name>
    <dbReference type="NCBI Taxonomy" id="1316785"/>
    <lineage>
        <taxon>Eukaryota</taxon>
        <taxon>Fungi</taxon>
        <taxon>Dikarya</taxon>
        <taxon>Ascomycota</taxon>
        <taxon>Pezizomycotina</taxon>
        <taxon>Leotiomycetes</taxon>
        <taxon>Helotiales</taxon>
        <taxon>Lachnaceae</taxon>
        <taxon>Lachnellula</taxon>
    </lineage>
</organism>
<dbReference type="OrthoDB" id="1751210at2759"/>
<dbReference type="InterPro" id="IPR055509">
    <property type="entry name" value="DUF7082"/>
</dbReference>
<feature type="compositionally biased region" description="Low complexity" evidence="1">
    <location>
        <begin position="741"/>
        <end position="765"/>
    </location>
</feature>
<gene>
    <name evidence="3" type="ORF">LARI1_G005911</name>
</gene>
<keyword evidence="4" id="KW-1185">Reference proteome</keyword>
<dbReference type="PANTHER" id="PTHR39463:SF1">
    <property type="entry name" value="MEDUSA"/>
    <property type="match status" value="1"/>
</dbReference>
<dbReference type="Pfam" id="PF23305">
    <property type="entry name" value="DUF7082"/>
    <property type="match status" value="1"/>
</dbReference>
<accession>A0A8T9BE67</accession>
<name>A0A8T9BE67_9HELO</name>
<dbReference type="AlphaFoldDB" id="A0A8T9BE67"/>
<feature type="region of interest" description="Disordered" evidence="1">
    <location>
        <begin position="424"/>
        <end position="447"/>
    </location>
</feature>
<dbReference type="EMBL" id="QGMF01000196">
    <property type="protein sequence ID" value="TVY18107.1"/>
    <property type="molecule type" value="Genomic_DNA"/>
</dbReference>
<reference evidence="3 4" key="1">
    <citation type="submission" date="2018-05" db="EMBL/GenBank/DDBJ databases">
        <title>Whole genome sequencing for identification of molecular markers to develop diagnostic detection tools for the regulated plant pathogen Lachnellula willkommii.</title>
        <authorList>
            <person name="Giroux E."/>
            <person name="Bilodeau G."/>
        </authorList>
    </citation>
    <scope>NUCLEOTIDE SEQUENCE [LARGE SCALE GENOMIC DNA]</scope>
    <source>
        <strain evidence="3 4">CBS 203.66</strain>
    </source>
</reference>
<feature type="compositionally biased region" description="Polar residues" evidence="1">
    <location>
        <begin position="813"/>
        <end position="826"/>
    </location>
</feature>
<feature type="domain" description="DUF7082" evidence="2">
    <location>
        <begin position="484"/>
        <end position="638"/>
    </location>
</feature>
<feature type="region of interest" description="Disordered" evidence="1">
    <location>
        <begin position="293"/>
        <end position="324"/>
    </location>
</feature>
<comment type="caution">
    <text evidence="3">The sequence shown here is derived from an EMBL/GenBank/DDBJ whole genome shotgun (WGS) entry which is preliminary data.</text>
</comment>
<evidence type="ECO:0000259" key="2">
    <source>
        <dbReference type="Pfam" id="PF23305"/>
    </source>
</evidence>
<evidence type="ECO:0000313" key="4">
    <source>
        <dbReference type="Proteomes" id="UP000469559"/>
    </source>
</evidence>
<evidence type="ECO:0000313" key="3">
    <source>
        <dbReference type="EMBL" id="TVY18107.1"/>
    </source>
</evidence>
<dbReference type="GO" id="GO:0005634">
    <property type="term" value="C:nucleus"/>
    <property type="evidence" value="ECO:0007669"/>
    <property type="project" value="TreeGrafter"/>
</dbReference>
<dbReference type="PANTHER" id="PTHR39463">
    <property type="entry name" value="MEDUSA"/>
    <property type="match status" value="1"/>
</dbReference>
<protein>
    <recommendedName>
        <fullName evidence="2">DUF7082 domain-containing protein</fullName>
    </recommendedName>
</protein>
<feature type="region of interest" description="Disordered" evidence="1">
    <location>
        <begin position="714"/>
        <end position="765"/>
    </location>
</feature>
<feature type="compositionally biased region" description="Polar residues" evidence="1">
    <location>
        <begin position="293"/>
        <end position="304"/>
    </location>
</feature>
<proteinExistence type="predicted"/>
<evidence type="ECO:0000256" key="1">
    <source>
        <dbReference type="SAM" id="MobiDB-lite"/>
    </source>
</evidence>